<dbReference type="EMBL" id="JACYTO010000001">
    <property type="protein sequence ID" value="MBD8502298.1"/>
    <property type="molecule type" value="Genomic_DNA"/>
</dbReference>
<reference evidence="4" key="1">
    <citation type="submission" date="2023-07" db="EMBL/GenBank/DDBJ databases">
        <title>Thauera sp. CAU 1555 isolated from sand of Yaerae Beach.</title>
        <authorList>
            <person name="Kim W."/>
        </authorList>
    </citation>
    <scope>NUCLEOTIDE SEQUENCE [LARGE SCALE GENOMIC DNA]</scope>
    <source>
        <strain evidence="4">CAU 1555</strain>
    </source>
</reference>
<feature type="transmembrane region" description="Helical" evidence="2">
    <location>
        <begin position="12"/>
        <end position="32"/>
    </location>
</feature>
<sequence length="282" mass="30241">MAMNELRYSGGKWLPVLGLVLVAAAVAAFLWLRQSPPPVVEQPVATSPAPLPDAAMPPGNQAGGVIEPPESLPPPPVPPELAAEPLPVLDESDGAFGEALSALMGERAGMLMGSHLVRRIVVIVDNLPGERLPLSRSPLRPAEGAFRVSDEGGAMTIAADNVQRYTPYVALAEAIPAERLVALYARFYPLFQAAYAELGYGPDAQFNDRLVAVIDHVVAAPEPGGPIQLVQPKIRYRFADARLEALSAGQKIMIRMGKENAGRIKARLREIRTLLTEAGRQR</sequence>
<dbReference type="RefSeq" id="WP_187717088.1">
    <property type="nucleotide sequence ID" value="NZ_JACTAH010000001.1"/>
</dbReference>
<dbReference type="InterPro" id="IPR021382">
    <property type="entry name" value="DUF3014"/>
</dbReference>
<proteinExistence type="predicted"/>
<keyword evidence="2" id="KW-1133">Transmembrane helix</keyword>
<evidence type="ECO:0000256" key="2">
    <source>
        <dbReference type="SAM" id="Phobius"/>
    </source>
</evidence>
<comment type="caution">
    <text evidence="3">The sequence shown here is derived from an EMBL/GenBank/DDBJ whole genome shotgun (WGS) entry which is preliminary data.</text>
</comment>
<dbReference type="Proteomes" id="UP000603602">
    <property type="component" value="Unassembled WGS sequence"/>
</dbReference>
<organism evidence="3 4">
    <name type="scientific">Thauera sedimentorum</name>
    <dbReference type="NCBI Taxonomy" id="2767595"/>
    <lineage>
        <taxon>Bacteria</taxon>
        <taxon>Pseudomonadati</taxon>
        <taxon>Pseudomonadota</taxon>
        <taxon>Betaproteobacteria</taxon>
        <taxon>Rhodocyclales</taxon>
        <taxon>Zoogloeaceae</taxon>
        <taxon>Thauera</taxon>
    </lineage>
</organism>
<keyword evidence="2" id="KW-0812">Transmembrane</keyword>
<keyword evidence="2" id="KW-0472">Membrane</keyword>
<gene>
    <name evidence="3" type="ORF">IFO67_05340</name>
</gene>
<evidence type="ECO:0000313" key="3">
    <source>
        <dbReference type="EMBL" id="MBD8502298.1"/>
    </source>
</evidence>
<accession>A0ABR9B8E4</accession>
<evidence type="ECO:0000256" key="1">
    <source>
        <dbReference type="SAM" id="MobiDB-lite"/>
    </source>
</evidence>
<dbReference type="Pfam" id="PF11219">
    <property type="entry name" value="DUF3014"/>
    <property type="match status" value="1"/>
</dbReference>
<evidence type="ECO:0000313" key="4">
    <source>
        <dbReference type="Proteomes" id="UP000603602"/>
    </source>
</evidence>
<protein>
    <submittedName>
        <fullName evidence="3">DUF3014 domain-containing protein</fullName>
    </submittedName>
</protein>
<feature type="region of interest" description="Disordered" evidence="1">
    <location>
        <begin position="41"/>
        <end position="75"/>
    </location>
</feature>
<keyword evidence="4" id="KW-1185">Reference proteome</keyword>
<name>A0ABR9B8E4_9RHOO</name>